<dbReference type="Proteomes" id="UP000179769">
    <property type="component" value="Unassembled WGS sequence"/>
</dbReference>
<evidence type="ECO:0000313" key="3">
    <source>
        <dbReference type="Proteomes" id="UP000179769"/>
    </source>
</evidence>
<reference evidence="3" key="1">
    <citation type="submission" date="2016-07" db="EMBL/GenBank/DDBJ databases">
        <title>Frankia sp. NRRL B-16219 Genome sequencing.</title>
        <authorList>
            <person name="Ghodhbane-Gtari F."/>
            <person name="Swanson E."/>
            <person name="Gueddou A."/>
            <person name="Louati M."/>
            <person name="Nouioui I."/>
            <person name="Hezbri K."/>
            <person name="Abebe-Akele F."/>
            <person name="Simpson S."/>
            <person name="Morris K."/>
            <person name="Thomas K."/>
            <person name="Gtari M."/>
            <person name="Tisa L.S."/>
        </authorList>
    </citation>
    <scope>NUCLEOTIDE SEQUENCE [LARGE SCALE GENOMIC DNA]</scope>
    <source>
        <strain evidence="3">NRRL B-16219</strain>
    </source>
</reference>
<evidence type="ECO:0000313" key="2">
    <source>
        <dbReference type="EMBL" id="OHV39694.1"/>
    </source>
</evidence>
<evidence type="ECO:0000256" key="1">
    <source>
        <dbReference type="SAM" id="MobiDB-lite"/>
    </source>
</evidence>
<name>A0A1S1R4M9_9ACTN</name>
<dbReference type="AlphaFoldDB" id="A0A1S1R4M9"/>
<dbReference type="OrthoDB" id="9914226at2"/>
<sequence>MTTAPLPKENPLALTRTPPLVDPAILRPGDIITAPNTRRTLIIVSRVEPPTSPDATAAGSGFGDTEAGSPPRWVIHGSHIGTGAAIEIPLDDGEQVALRRPAGLHPH</sequence>
<comment type="caution">
    <text evidence="2">The sequence shown here is derived from an EMBL/GenBank/DDBJ whole genome shotgun (WGS) entry which is preliminary data.</text>
</comment>
<feature type="region of interest" description="Disordered" evidence="1">
    <location>
        <begin position="47"/>
        <end position="72"/>
    </location>
</feature>
<gene>
    <name evidence="2" type="ORF">BBK14_13565</name>
</gene>
<protein>
    <submittedName>
        <fullName evidence="2">Uncharacterized protein</fullName>
    </submittedName>
</protein>
<accession>A0A1S1R4M9</accession>
<proteinExistence type="predicted"/>
<keyword evidence="3" id="KW-1185">Reference proteome</keyword>
<dbReference type="RefSeq" id="WP_131802204.1">
    <property type="nucleotide sequence ID" value="NZ_MAXA01000091.1"/>
</dbReference>
<dbReference type="EMBL" id="MAXA01000091">
    <property type="protein sequence ID" value="OHV39694.1"/>
    <property type="molecule type" value="Genomic_DNA"/>
</dbReference>
<organism evidence="2 3">
    <name type="scientific">Parafrankia soli</name>
    <dbReference type="NCBI Taxonomy" id="2599596"/>
    <lineage>
        <taxon>Bacteria</taxon>
        <taxon>Bacillati</taxon>
        <taxon>Actinomycetota</taxon>
        <taxon>Actinomycetes</taxon>
        <taxon>Frankiales</taxon>
        <taxon>Frankiaceae</taxon>
        <taxon>Parafrankia</taxon>
    </lineage>
</organism>